<dbReference type="eggNOG" id="COG3595">
    <property type="taxonomic scope" value="Bacteria"/>
</dbReference>
<feature type="signal peptide" evidence="1">
    <location>
        <begin position="1"/>
        <end position="20"/>
    </location>
</feature>
<sequence>MRKPLLFTLTFALITLVCQAQKTDYSFKETYPVSNAPKVSLYTSDGDVKVHASSNNQVQIFYTARRHNRTLKISKAELEKEFDFIVTHSQNNLEVKIKEKKRMRNYGNSINIHLEVYVPTQTACNLHSSDGNIMIKGLTNRQSLRTSDGDIKIMQVKGDIIARTSDGNITFEDVAGSIDLTTSDGSIHGNLTELKNSLKARTSDGNIRIALPKQQGLDLDIRGESLNIPLQNFSGKATKKRINGKMNGGGKLIQMRTSDGRIKLDM</sequence>
<feature type="domain" description="DUF4097" evidence="2">
    <location>
        <begin position="44"/>
        <end position="264"/>
    </location>
</feature>
<comment type="caution">
    <text evidence="3">The sequence shown here is derived from an EMBL/GenBank/DDBJ whole genome shotgun (WGS) entry which is preliminary data.</text>
</comment>
<evidence type="ECO:0000313" key="3">
    <source>
        <dbReference type="EMBL" id="EAY29053.1"/>
    </source>
</evidence>
<organism evidence="3 4">
    <name type="scientific">Microscilla marina ATCC 23134</name>
    <dbReference type="NCBI Taxonomy" id="313606"/>
    <lineage>
        <taxon>Bacteria</taxon>
        <taxon>Pseudomonadati</taxon>
        <taxon>Bacteroidota</taxon>
        <taxon>Cytophagia</taxon>
        <taxon>Cytophagales</taxon>
        <taxon>Microscillaceae</taxon>
        <taxon>Microscilla</taxon>
    </lineage>
</organism>
<proteinExistence type="predicted"/>
<name>A1ZL87_MICM2</name>
<dbReference type="PANTHER" id="PTHR34094:SF1">
    <property type="entry name" value="PROTEIN FAM185A"/>
    <property type="match status" value="1"/>
</dbReference>
<evidence type="ECO:0000259" key="2">
    <source>
        <dbReference type="Pfam" id="PF13349"/>
    </source>
</evidence>
<dbReference type="PANTHER" id="PTHR34094">
    <property type="match status" value="1"/>
</dbReference>
<dbReference type="OrthoDB" id="1523429at2"/>
<dbReference type="AlphaFoldDB" id="A1ZL87"/>
<evidence type="ECO:0000256" key="1">
    <source>
        <dbReference type="SAM" id="SignalP"/>
    </source>
</evidence>
<dbReference type="Pfam" id="PF13349">
    <property type="entry name" value="DUF4097"/>
    <property type="match status" value="1"/>
</dbReference>
<keyword evidence="1" id="KW-0732">Signal</keyword>
<keyword evidence="4" id="KW-1185">Reference proteome</keyword>
<accession>A1ZL87</accession>
<gene>
    <name evidence="3" type="ORF">M23134_00208</name>
</gene>
<dbReference type="EMBL" id="AAWS01000013">
    <property type="protein sequence ID" value="EAY29053.1"/>
    <property type="molecule type" value="Genomic_DNA"/>
</dbReference>
<evidence type="ECO:0000313" key="4">
    <source>
        <dbReference type="Proteomes" id="UP000004095"/>
    </source>
</evidence>
<dbReference type="InterPro" id="IPR025164">
    <property type="entry name" value="Toastrack_DUF4097"/>
</dbReference>
<feature type="chain" id="PRO_5002641703" description="DUF4097 domain-containing protein" evidence="1">
    <location>
        <begin position="21"/>
        <end position="266"/>
    </location>
</feature>
<dbReference type="RefSeq" id="WP_002697305.1">
    <property type="nucleotide sequence ID" value="NZ_AAWS01000013.1"/>
</dbReference>
<protein>
    <recommendedName>
        <fullName evidence="2">DUF4097 domain-containing protein</fullName>
    </recommendedName>
</protein>
<dbReference type="Proteomes" id="UP000004095">
    <property type="component" value="Unassembled WGS sequence"/>
</dbReference>
<reference evidence="3 4" key="1">
    <citation type="submission" date="2007-01" db="EMBL/GenBank/DDBJ databases">
        <authorList>
            <person name="Haygood M."/>
            <person name="Podell S."/>
            <person name="Anderson C."/>
            <person name="Hopkinson B."/>
            <person name="Roe K."/>
            <person name="Barbeau K."/>
            <person name="Gaasterland T."/>
            <person name="Ferriera S."/>
            <person name="Johnson J."/>
            <person name="Kravitz S."/>
            <person name="Beeson K."/>
            <person name="Sutton G."/>
            <person name="Rogers Y.-H."/>
            <person name="Friedman R."/>
            <person name="Frazier M."/>
            <person name="Venter J.C."/>
        </authorList>
    </citation>
    <scope>NUCLEOTIDE SEQUENCE [LARGE SCALE GENOMIC DNA]</scope>
    <source>
        <strain evidence="3 4">ATCC 23134</strain>
    </source>
</reference>